<evidence type="ECO:0000313" key="2">
    <source>
        <dbReference type="EMBL" id="VAV91996.1"/>
    </source>
</evidence>
<feature type="domain" description="M23ase beta-sheet core" evidence="1">
    <location>
        <begin position="77"/>
        <end position="172"/>
    </location>
</feature>
<dbReference type="PANTHER" id="PTHR21666:SF285">
    <property type="entry name" value="M23 FAMILY METALLOPEPTIDASE"/>
    <property type="match status" value="1"/>
</dbReference>
<dbReference type="PANTHER" id="PTHR21666">
    <property type="entry name" value="PEPTIDASE-RELATED"/>
    <property type="match status" value="1"/>
</dbReference>
<reference evidence="2" key="1">
    <citation type="submission" date="2018-06" db="EMBL/GenBank/DDBJ databases">
        <authorList>
            <person name="Zhirakovskaya E."/>
        </authorList>
    </citation>
    <scope>NUCLEOTIDE SEQUENCE</scope>
</reference>
<sequence length="188" mass="19814">DRDFPVQRIDGLDQSKVSGFTPAQLEKIAIDSAKKKAARKTTQSLADWAAGFNWPVTGPISGVFGSQRILNGEPKRPHSGVDIAAAKGTPVHAPAAGIVTLAEEGMYFEGGLILLDHGHWLESAFLHLSKIDVKPGQHIEKGDIIGEVGATGRVTGPHLHWSMKWAGKLVDPQLTVGEMPAGGATSGG</sequence>
<dbReference type="InterPro" id="IPR016047">
    <property type="entry name" value="M23ase_b-sheet_dom"/>
</dbReference>
<dbReference type="InterPro" id="IPR050570">
    <property type="entry name" value="Cell_wall_metabolism_enzyme"/>
</dbReference>
<gene>
    <name evidence="2" type="ORF">MNBD_ALPHA05-514</name>
</gene>
<proteinExistence type="predicted"/>
<dbReference type="CDD" id="cd12797">
    <property type="entry name" value="M23_peptidase"/>
    <property type="match status" value="1"/>
</dbReference>
<dbReference type="Gene3D" id="2.70.70.10">
    <property type="entry name" value="Glucose Permease (Domain IIA)"/>
    <property type="match status" value="1"/>
</dbReference>
<dbReference type="GO" id="GO:0004222">
    <property type="term" value="F:metalloendopeptidase activity"/>
    <property type="evidence" value="ECO:0007669"/>
    <property type="project" value="TreeGrafter"/>
</dbReference>
<dbReference type="Pfam" id="PF01551">
    <property type="entry name" value="Peptidase_M23"/>
    <property type="match status" value="1"/>
</dbReference>
<organism evidence="2">
    <name type="scientific">hydrothermal vent metagenome</name>
    <dbReference type="NCBI Taxonomy" id="652676"/>
    <lineage>
        <taxon>unclassified sequences</taxon>
        <taxon>metagenomes</taxon>
        <taxon>ecological metagenomes</taxon>
    </lineage>
</organism>
<name>A0A3B0RU33_9ZZZZ</name>
<protein>
    <submittedName>
        <fullName evidence="2">Peptidase, M23/M37 family</fullName>
    </submittedName>
</protein>
<dbReference type="FunFam" id="2.70.70.10:FF:000019">
    <property type="entry name" value="M23 family peptidase"/>
    <property type="match status" value="1"/>
</dbReference>
<dbReference type="SUPFAM" id="SSF51261">
    <property type="entry name" value="Duplicated hybrid motif"/>
    <property type="match status" value="1"/>
</dbReference>
<dbReference type="AlphaFoldDB" id="A0A3B0RU33"/>
<evidence type="ECO:0000259" key="1">
    <source>
        <dbReference type="Pfam" id="PF01551"/>
    </source>
</evidence>
<feature type="non-terminal residue" evidence="2">
    <location>
        <position position="1"/>
    </location>
</feature>
<dbReference type="InterPro" id="IPR011055">
    <property type="entry name" value="Dup_hybrid_motif"/>
</dbReference>
<dbReference type="EMBL" id="UOEH01000077">
    <property type="protein sequence ID" value="VAV91996.1"/>
    <property type="molecule type" value="Genomic_DNA"/>
</dbReference>
<accession>A0A3B0RU33</accession>